<evidence type="ECO:0000313" key="2">
    <source>
        <dbReference type="Proteomes" id="UP000494105"/>
    </source>
</evidence>
<proteinExistence type="predicted"/>
<dbReference type="AlphaFoldDB" id="A0A6S7EKY8"/>
<sequence>MLCLFAPTWGVMHHFFASMWCDVRAEGACNQICFKAGICSELMLWALPFVLDFASSHTWGAAARAPPSVATQRCARIDNPQALLFGWVSLSRIWPSRDTGVYTERLVGNGLLKKNQDRSSRWMSVAAPLCGVGAPALQIKSKNEEDTMRIDRKLISAVALAASVGVLAGCKNEEKVAPPAASTTPAPTSPAAAAPAASPSVASASATMPAECEAYLTKVNACMDKLGSSNPAAASVKQQLDAAKTQWAAIPDKTKLAAQCKQSTDLFSQSASQMGCP</sequence>
<evidence type="ECO:0008006" key="3">
    <source>
        <dbReference type="Google" id="ProtNLM"/>
    </source>
</evidence>
<accession>A0A6S7EKY8</accession>
<name>A0A6S7EKY8_9BURK</name>
<dbReference type="Pfam" id="PF17274">
    <property type="entry name" value="DUF5339"/>
    <property type="match status" value="1"/>
</dbReference>
<dbReference type="Proteomes" id="UP000494105">
    <property type="component" value="Unassembled WGS sequence"/>
</dbReference>
<organism evidence="1 2">
    <name type="scientific">Achromobacter piechaudii</name>
    <dbReference type="NCBI Taxonomy" id="72556"/>
    <lineage>
        <taxon>Bacteria</taxon>
        <taxon>Pseudomonadati</taxon>
        <taxon>Pseudomonadota</taxon>
        <taxon>Betaproteobacteria</taxon>
        <taxon>Burkholderiales</taxon>
        <taxon>Alcaligenaceae</taxon>
        <taxon>Achromobacter</taxon>
    </lineage>
</organism>
<gene>
    <name evidence="1" type="ORF">LMG1861_05131</name>
</gene>
<dbReference type="InterPro" id="IPR020493">
    <property type="entry name" value="Uncharacterised_HI0310"/>
</dbReference>
<evidence type="ECO:0000313" key="1">
    <source>
        <dbReference type="EMBL" id="CAB3916792.1"/>
    </source>
</evidence>
<dbReference type="RefSeq" id="WP_244976782.1">
    <property type="nucleotide sequence ID" value="NZ_CADILD010000004.1"/>
</dbReference>
<dbReference type="EMBL" id="CADILD010000004">
    <property type="protein sequence ID" value="CAB3916792.1"/>
    <property type="molecule type" value="Genomic_DNA"/>
</dbReference>
<reference evidence="1 2" key="1">
    <citation type="submission" date="2020-04" db="EMBL/GenBank/DDBJ databases">
        <authorList>
            <person name="De Canck E."/>
        </authorList>
    </citation>
    <scope>NUCLEOTIDE SEQUENCE [LARGE SCALE GENOMIC DNA]</scope>
    <source>
        <strain evidence="1 2">LMG 1861</strain>
    </source>
</reference>
<protein>
    <recommendedName>
        <fullName evidence="3">Glutaconyl-CoA decarboxylase subunit gamma</fullName>
    </recommendedName>
</protein>